<keyword evidence="3" id="KW-0067">ATP-binding</keyword>
<name>A0ABW2G7B7_9ACTN</name>
<keyword evidence="1" id="KW-0418">Kinase</keyword>
<dbReference type="CDD" id="cd16936">
    <property type="entry name" value="HATPase_RsbW-like"/>
    <property type="match status" value="1"/>
</dbReference>
<keyword evidence="1" id="KW-0808">Transferase</keyword>
<keyword evidence="3" id="KW-0547">Nucleotide-binding</keyword>
<gene>
    <name evidence="3" type="ORF">ACFQMG_30090</name>
</gene>
<proteinExistence type="predicted"/>
<dbReference type="RefSeq" id="WP_380232502.1">
    <property type="nucleotide sequence ID" value="NZ_JBHSVH010000002.1"/>
</dbReference>
<dbReference type="InterPro" id="IPR050267">
    <property type="entry name" value="Anti-sigma-factor_SerPK"/>
</dbReference>
<feature type="domain" description="Histidine kinase/HSP90-like ATPase" evidence="2">
    <location>
        <begin position="20"/>
        <end position="132"/>
    </location>
</feature>
<dbReference type="PANTHER" id="PTHR35526">
    <property type="entry name" value="ANTI-SIGMA-F FACTOR RSBW-RELATED"/>
    <property type="match status" value="1"/>
</dbReference>
<evidence type="ECO:0000313" key="3">
    <source>
        <dbReference type="EMBL" id="MFC7183805.1"/>
    </source>
</evidence>
<organism evidence="3 4">
    <name type="scientific">Kitasatospora paranensis</name>
    <dbReference type="NCBI Taxonomy" id="258053"/>
    <lineage>
        <taxon>Bacteria</taxon>
        <taxon>Bacillati</taxon>
        <taxon>Actinomycetota</taxon>
        <taxon>Actinomycetes</taxon>
        <taxon>Kitasatosporales</taxon>
        <taxon>Streptomycetaceae</taxon>
        <taxon>Kitasatospora</taxon>
    </lineage>
</organism>
<reference evidence="4" key="1">
    <citation type="journal article" date="2019" name="Int. J. Syst. Evol. Microbiol.">
        <title>The Global Catalogue of Microorganisms (GCM) 10K type strain sequencing project: providing services to taxonomists for standard genome sequencing and annotation.</title>
        <authorList>
            <consortium name="The Broad Institute Genomics Platform"/>
            <consortium name="The Broad Institute Genome Sequencing Center for Infectious Disease"/>
            <person name="Wu L."/>
            <person name="Ma J."/>
        </authorList>
    </citation>
    <scope>NUCLEOTIDE SEQUENCE [LARGE SCALE GENOMIC DNA]</scope>
    <source>
        <strain evidence="4">CGMCC 1.12859</strain>
    </source>
</reference>
<protein>
    <submittedName>
        <fullName evidence="3">ATP-binding protein</fullName>
    </submittedName>
</protein>
<dbReference type="InterPro" id="IPR003594">
    <property type="entry name" value="HATPase_dom"/>
</dbReference>
<dbReference type="InterPro" id="IPR036890">
    <property type="entry name" value="HATPase_C_sf"/>
</dbReference>
<dbReference type="GO" id="GO:0005524">
    <property type="term" value="F:ATP binding"/>
    <property type="evidence" value="ECO:0007669"/>
    <property type="project" value="UniProtKB-KW"/>
</dbReference>
<dbReference type="Proteomes" id="UP001596435">
    <property type="component" value="Unassembled WGS sequence"/>
</dbReference>
<sequence length="142" mass="15148">MTTEHRTARRTVAVPMAEPAPRAARELVRRTLHEVLRDDGRGMPAAVVDDAELAVSELVTNAVRHGGPPIALRLVVTDDRVSIEVRDGGNGHPVLRRPDADAVSGRGLALVRAVAEEWGVRQDGAGKVVHATLLLRRAPAAA</sequence>
<evidence type="ECO:0000256" key="1">
    <source>
        <dbReference type="ARBA" id="ARBA00022527"/>
    </source>
</evidence>
<evidence type="ECO:0000313" key="4">
    <source>
        <dbReference type="Proteomes" id="UP001596435"/>
    </source>
</evidence>
<accession>A0ABW2G7B7</accession>
<dbReference type="EMBL" id="JBHTAJ010000079">
    <property type="protein sequence ID" value="MFC7183805.1"/>
    <property type="molecule type" value="Genomic_DNA"/>
</dbReference>
<comment type="caution">
    <text evidence="3">The sequence shown here is derived from an EMBL/GenBank/DDBJ whole genome shotgun (WGS) entry which is preliminary data.</text>
</comment>
<dbReference type="PANTHER" id="PTHR35526:SF3">
    <property type="entry name" value="ANTI-SIGMA-F FACTOR RSBW"/>
    <property type="match status" value="1"/>
</dbReference>
<keyword evidence="4" id="KW-1185">Reference proteome</keyword>
<keyword evidence="1" id="KW-0723">Serine/threonine-protein kinase</keyword>
<dbReference type="Gene3D" id="3.30.565.10">
    <property type="entry name" value="Histidine kinase-like ATPase, C-terminal domain"/>
    <property type="match status" value="1"/>
</dbReference>
<dbReference type="SUPFAM" id="SSF55874">
    <property type="entry name" value="ATPase domain of HSP90 chaperone/DNA topoisomerase II/histidine kinase"/>
    <property type="match status" value="1"/>
</dbReference>
<evidence type="ECO:0000259" key="2">
    <source>
        <dbReference type="Pfam" id="PF13581"/>
    </source>
</evidence>
<dbReference type="Pfam" id="PF13581">
    <property type="entry name" value="HATPase_c_2"/>
    <property type="match status" value="1"/>
</dbReference>